<evidence type="ECO:0000313" key="4">
    <source>
        <dbReference type="EMBL" id="KND02092.1"/>
    </source>
</evidence>
<protein>
    <submittedName>
        <fullName evidence="4">Uncharacterized protein</fullName>
    </submittedName>
</protein>
<dbReference type="Pfam" id="PF11968">
    <property type="entry name" value="Bmt2"/>
    <property type="match status" value="1"/>
</dbReference>
<keyword evidence="5" id="KW-1185">Reference proteome</keyword>
<reference evidence="4 5" key="1">
    <citation type="submission" date="2009-08" db="EMBL/GenBank/DDBJ databases">
        <title>The Genome Sequence of Spizellomyces punctatus strain DAOM BR117.</title>
        <authorList>
            <consortium name="The Broad Institute Genome Sequencing Platform"/>
            <person name="Russ C."/>
            <person name="Cuomo C."/>
            <person name="Shea T."/>
            <person name="Young S.K."/>
            <person name="Zeng Q."/>
            <person name="Koehrsen M."/>
            <person name="Haas B."/>
            <person name="Borodovsky M."/>
            <person name="Guigo R."/>
            <person name="Alvarado L."/>
            <person name="Berlin A."/>
            <person name="Bochicchio J."/>
            <person name="Borenstein D."/>
            <person name="Chapman S."/>
            <person name="Chen Z."/>
            <person name="Engels R."/>
            <person name="Freedman E."/>
            <person name="Gellesch M."/>
            <person name="Goldberg J."/>
            <person name="Griggs A."/>
            <person name="Gujja S."/>
            <person name="Heiman D."/>
            <person name="Hepburn T."/>
            <person name="Howarth C."/>
            <person name="Jen D."/>
            <person name="Larson L."/>
            <person name="Lewis B."/>
            <person name="Mehta T."/>
            <person name="Park D."/>
            <person name="Pearson M."/>
            <person name="Roberts A."/>
            <person name="Saif S."/>
            <person name="Shenoy N."/>
            <person name="Sisk P."/>
            <person name="Stolte C."/>
            <person name="Sykes S."/>
            <person name="Thomson T."/>
            <person name="Walk T."/>
            <person name="White J."/>
            <person name="Yandava C."/>
            <person name="Burger G."/>
            <person name="Gray M.W."/>
            <person name="Holland P.W.H."/>
            <person name="King N."/>
            <person name="Lang F.B.F."/>
            <person name="Roger A.J."/>
            <person name="Ruiz-Trillo I."/>
            <person name="Lander E."/>
            <person name="Nusbaum C."/>
        </authorList>
    </citation>
    <scope>NUCLEOTIDE SEQUENCE [LARGE SCALE GENOMIC DNA]</scope>
    <source>
        <strain evidence="4 5">DAOM BR117</strain>
    </source>
</reference>
<gene>
    <name evidence="4" type="ORF">SPPG_02592</name>
</gene>
<sequence length="252" mass="28667">MEPQTPVIQTPNVGMKLSGFKERLTKRSFADAFDDDDDTIDTPTRHTKTTQLEAPYKSKDETLTRYYIRLAQHCERTGHITRPQLGFTVRCITDTEHQYHKAVMDVLAVYDETRMGCTFGSFLEEIYPNNTTKMKSLVKESLMKQASSQAMSAACTMLSNGVAAFGAILLARAFGWNVKGDARLMPRNVALTGSITEDHSALLVRTREHRNENGLLYIVLPSPCVLNSRYMTHERFIEEVWWGCKGDWESRM</sequence>
<evidence type="ECO:0000256" key="3">
    <source>
        <dbReference type="ARBA" id="ARBA00022691"/>
    </source>
</evidence>
<evidence type="ECO:0000256" key="1">
    <source>
        <dbReference type="ARBA" id="ARBA00022603"/>
    </source>
</evidence>
<dbReference type="GO" id="GO:0008168">
    <property type="term" value="F:methyltransferase activity"/>
    <property type="evidence" value="ECO:0007669"/>
    <property type="project" value="UniProtKB-KW"/>
</dbReference>
<dbReference type="InParanoid" id="A0A0L0HLX6"/>
<dbReference type="OrthoDB" id="5954793at2759"/>
<dbReference type="InterPro" id="IPR021867">
    <property type="entry name" value="Bmt2/SAMTOR"/>
</dbReference>
<dbReference type="GO" id="GO:0032259">
    <property type="term" value="P:methylation"/>
    <property type="evidence" value="ECO:0007669"/>
    <property type="project" value="UniProtKB-KW"/>
</dbReference>
<keyword evidence="2" id="KW-0808">Transferase</keyword>
<accession>A0A0L0HLX6</accession>
<dbReference type="AlphaFoldDB" id="A0A0L0HLX6"/>
<name>A0A0L0HLX6_SPIPD</name>
<organism evidence="4 5">
    <name type="scientific">Spizellomyces punctatus (strain DAOM BR117)</name>
    <dbReference type="NCBI Taxonomy" id="645134"/>
    <lineage>
        <taxon>Eukaryota</taxon>
        <taxon>Fungi</taxon>
        <taxon>Fungi incertae sedis</taxon>
        <taxon>Chytridiomycota</taxon>
        <taxon>Chytridiomycota incertae sedis</taxon>
        <taxon>Chytridiomycetes</taxon>
        <taxon>Spizellomycetales</taxon>
        <taxon>Spizellomycetaceae</taxon>
        <taxon>Spizellomyces</taxon>
    </lineage>
</organism>
<dbReference type="GeneID" id="27686166"/>
<dbReference type="VEuPathDB" id="FungiDB:SPPG_02592"/>
<keyword evidence="3" id="KW-0949">S-adenosyl-L-methionine</keyword>
<evidence type="ECO:0000313" key="5">
    <source>
        <dbReference type="Proteomes" id="UP000053201"/>
    </source>
</evidence>
<evidence type="ECO:0000256" key="2">
    <source>
        <dbReference type="ARBA" id="ARBA00022679"/>
    </source>
</evidence>
<dbReference type="Proteomes" id="UP000053201">
    <property type="component" value="Unassembled WGS sequence"/>
</dbReference>
<dbReference type="RefSeq" id="XP_016610131.1">
    <property type="nucleotide sequence ID" value="XM_016750873.1"/>
</dbReference>
<keyword evidence="1" id="KW-0489">Methyltransferase</keyword>
<proteinExistence type="predicted"/>
<dbReference type="EMBL" id="KQ257453">
    <property type="protein sequence ID" value="KND02092.1"/>
    <property type="molecule type" value="Genomic_DNA"/>
</dbReference>